<evidence type="ECO:0000256" key="2">
    <source>
        <dbReference type="ARBA" id="ARBA00022692"/>
    </source>
</evidence>
<keyword evidence="5 7" id="KW-1133">Transmembrane helix</keyword>
<keyword evidence="3" id="KW-0547">Nucleotide-binding</keyword>
<dbReference type="GO" id="GO:0005886">
    <property type="term" value="C:plasma membrane"/>
    <property type="evidence" value="ECO:0007669"/>
    <property type="project" value="UniProtKB-SubCell"/>
</dbReference>
<dbReference type="Gene3D" id="3.40.50.300">
    <property type="entry name" value="P-loop containing nucleotide triphosphate hydrolases"/>
    <property type="match status" value="1"/>
</dbReference>
<reference evidence="10 11" key="1">
    <citation type="submission" date="2016-02" db="EMBL/GenBank/DDBJ databases">
        <title>Genome sequence of Clostridium tepidiprofundi DSM 19306.</title>
        <authorList>
            <person name="Poehlein A."/>
            <person name="Daniel R."/>
        </authorList>
    </citation>
    <scope>NUCLEOTIDE SEQUENCE [LARGE SCALE GENOMIC DNA]</scope>
    <source>
        <strain evidence="10 11">DSM 19306</strain>
    </source>
</reference>
<dbReference type="GO" id="GO:0016887">
    <property type="term" value="F:ATP hydrolysis activity"/>
    <property type="evidence" value="ECO:0007669"/>
    <property type="project" value="InterPro"/>
</dbReference>
<evidence type="ECO:0000313" key="11">
    <source>
        <dbReference type="Proteomes" id="UP000075531"/>
    </source>
</evidence>
<evidence type="ECO:0000256" key="1">
    <source>
        <dbReference type="ARBA" id="ARBA00004651"/>
    </source>
</evidence>
<dbReference type="InterPro" id="IPR017871">
    <property type="entry name" value="ABC_transporter-like_CS"/>
</dbReference>
<keyword evidence="11" id="KW-1185">Reference proteome</keyword>
<evidence type="ECO:0000259" key="9">
    <source>
        <dbReference type="PROSITE" id="PS50929"/>
    </source>
</evidence>
<dbReference type="Pfam" id="PF00664">
    <property type="entry name" value="ABC_membrane"/>
    <property type="match status" value="1"/>
</dbReference>
<comment type="caution">
    <text evidence="10">The sequence shown here is derived from an EMBL/GenBank/DDBJ whole genome shotgun (WGS) entry which is preliminary data.</text>
</comment>
<keyword evidence="2 7" id="KW-0812">Transmembrane</keyword>
<dbReference type="GO" id="GO:0005524">
    <property type="term" value="F:ATP binding"/>
    <property type="evidence" value="ECO:0007669"/>
    <property type="project" value="UniProtKB-KW"/>
</dbReference>
<comment type="subcellular location">
    <subcellularLocation>
        <location evidence="1">Cell membrane</location>
        <topology evidence="1">Multi-pass membrane protein</topology>
    </subcellularLocation>
</comment>
<dbReference type="PATRIC" id="fig|1121338.3.peg.2193"/>
<evidence type="ECO:0000256" key="4">
    <source>
        <dbReference type="ARBA" id="ARBA00022840"/>
    </source>
</evidence>
<gene>
    <name evidence="10" type="ORF">CLTEP_20990</name>
</gene>
<dbReference type="SMART" id="SM00382">
    <property type="entry name" value="AAA"/>
    <property type="match status" value="1"/>
</dbReference>
<dbReference type="FunFam" id="3.40.50.300:FF:000218">
    <property type="entry name" value="Multidrug ABC transporter ATP-binding protein"/>
    <property type="match status" value="1"/>
</dbReference>
<evidence type="ECO:0000259" key="8">
    <source>
        <dbReference type="PROSITE" id="PS50893"/>
    </source>
</evidence>
<evidence type="ECO:0000256" key="7">
    <source>
        <dbReference type="SAM" id="Phobius"/>
    </source>
</evidence>
<dbReference type="InterPro" id="IPR003439">
    <property type="entry name" value="ABC_transporter-like_ATP-bd"/>
</dbReference>
<evidence type="ECO:0000256" key="5">
    <source>
        <dbReference type="ARBA" id="ARBA00022989"/>
    </source>
</evidence>
<dbReference type="Proteomes" id="UP000075531">
    <property type="component" value="Unassembled WGS sequence"/>
</dbReference>
<organism evidence="10 11">
    <name type="scientific">Clostridium tepidiprofundi DSM 19306</name>
    <dbReference type="NCBI Taxonomy" id="1121338"/>
    <lineage>
        <taxon>Bacteria</taxon>
        <taxon>Bacillati</taxon>
        <taxon>Bacillota</taxon>
        <taxon>Clostridia</taxon>
        <taxon>Eubacteriales</taxon>
        <taxon>Clostridiaceae</taxon>
        <taxon>Clostridium</taxon>
    </lineage>
</organism>
<dbReference type="OrthoDB" id="1899463at2"/>
<evidence type="ECO:0000313" key="10">
    <source>
        <dbReference type="EMBL" id="KYH33962.1"/>
    </source>
</evidence>
<dbReference type="PROSITE" id="PS00211">
    <property type="entry name" value="ABC_TRANSPORTER_1"/>
    <property type="match status" value="1"/>
</dbReference>
<protein>
    <submittedName>
        <fullName evidence="10">Putative multidrug export ATP-binding/permease protein</fullName>
        <ecNumber evidence="10">3.6.3.-</ecNumber>
    </submittedName>
</protein>
<dbReference type="GO" id="GO:0015421">
    <property type="term" value="F:ABC-type oligopeptide transporter activity"/>
    <property type="evidence" value="ECO:0007669"/>
    <property type="project" value="TreeGrafter"/>
</dbReference>
<name>A0A151B2G0_9CLOT</name>
<dbReference type="InterPro" id="IPR036640">
    <property type="entry name" value="ABC1_TM_sf"/>
</dbReference>
<feature type="transmembrane region" description="Helical" evidence="7">
    <location>
        <begin position="65"/>
        <end position="87"/>
    </location>
</feature>
<accession>A0A151B2G0</accession>
<dbReference type="AlphaFoldDB" id="A0A151B2G0"/>
<dbReference type="EMBL" id="LTBA01000031">
    <property type="protein sequence ID" value="KYH33962.1"/>
    <property type="molecule type" value="Genomic_DNA"/>
</dbReference>
<dbReference type="SUPFAM" id="SSF52540">
    <property type="entry name" value="P-loop containing nucleoside triphosphate hydrolases"/>
    <property type="match status" value="1"/>
</dbReference>
<dbReference type="CDD" id="cd07346">
    <property type="entry name" value="ABC_6TM_exporters"/>
    <property type="match status" value="1"/>
</dbReference>
<dbReference type="Gene3D" id="1.20.1560.10">
    <property type="entry name" value="ABC transporter type 1, transmembrane domain"/>
    <property type="match status" value="1"/>
</dbReference>
<keyword evidence="4 10" id="KW-0067">ATP-binding</keyword>
<dbReference type="SUPFAM" id="SSF90123">
    <property type="entry name" value="ABC transporter transmembrane region"/>
    <property type="match status" value="1"/>
</dbReference>
<proteinExistence type="predicted"/>
<evidence type="ECO:0000256" key="6">
    <source>
        <dbReference type="ARBA" id="ARBA00023136"/>
    </source>
</evidence>
<keyword evidence="10" id="KW-0378">Hydrolase</keyword>
<sequence length="586" mass="67188">MIDSRKEKLDLFSGIKYIMSFIEGYSLQFIIFFFGWFIIAICEVIVPVIFSIMINQIIYYKNLALFLKISGLFIILIGFNAGMYYLIYQVYAYLSNMYTFKVRHCLFKQMQKLDAEKMSSSKYGDIAVMIQWQAQVCMDFIVRNIIHSFNHIFKIFFCIVIIFNISPYLALAMAILVPIVVMINVKFGRKVRKASDKQRKYYGDYIGWIFEAMQGFKDIRLLGAVPLVMDKFKKNQEKIIRTENQNKFYILSANNVIQLANVLFKVVIFIVLALLVSRSDVKIGAVIITCSYYEIIRKNMQTLSERYMDSQKRLAIIQRINDFMKLPTTDSWTGEKELDVKSGDINFHNVVFSYVNNDNVINGVNLKINHGKKYALVGKSGCGKTTLAYLLAGFYELKDGKIEVDGQDISECSLKSIHKEIGLIQQQVMQLDSSIRENIMLGNKGASEEELVQACKCAGIYDFIMSLEDGFDTMIGRFGRNLSGGQRQRIAIARIYLRNPKIIVFDEATSALDSKTEEKIHDSWKSILSNRTAIIIAHRLSSVMLCDKVAMIDNGSIKKIGTPEELYKNDKKFRKLFAIDKESVDA</sequence>
<feature type="transmembrane region" description="Helical" evidence="7">
    <location>
        <begin position="29"/>
        <end position="53"/>
    </location>
</feature>
<dbReference type="PROSITE" id="PS50893">
    <property type="entry name" value="ABC_TRANSPORTER_2"/>
    <property type="match status" value="1"/>
</dbReference>
<evidence type="ECO:0000256" key="3">
    <source>
        <dbReference type="ARBA" id="ARBA00022741"/>
    </source>
</evidence>
<dbReference type="PROSITE" id="PS50929">
    <property type="entry name" value="ABC_TM1F"/>
    <property type="match status" value="1"/>
</dbReference>
<dbReference type="EC" id="3.6.3.-" evidence="10"/>
<dbReference type="PANTHER" id="PTHR43394">
    <property type="entry name" value="ATP-DEPENDENT PERMEASE MDL1, MITOCHONDRIAL"/>
    <property type="match status" value="1"/>
</dbReference>
<feature type="transmembrane region" description="Helical" evidence="7">
    <location>
        <begin position="152"/>
        <end position="185"/>
    </location>
</feature>
<dbReference type="InterPro" id="IPR027417">
    <property type="entry name" value="P-loop_NTPase"/>
</dbReference>
<dbReference type="Pfam" id="PF00005">
    <property type="entry name" value="ABC_tran"/>
    <property type="match status" value="1"/>
</dbReference>
<feature type="transmembrane region" description="Helical" evidence="7">
    <location>
        <begin position="248"/>
        <end position="276"/>
    </location>
</feature>
<feature type="domain" description="ABC transmembrane type-1" evidence="9">
    <location>
        <begin position="30"/>
        <end position="312"/>
    </location>
</feature>
<keyword evidence="6 7" id="KW-0472">Membrane</keyword>
<dbReference type="InterPro" id="IPR011527">
    <property type="entry name" value="ABC1_TM_dom"/>
</dbReference>
<dbReference type="STRING" id="1121338.CLTEP_20990"/>
<feature type="domain" description="ABC transporter" evidence="8">
    <location>
        <begin position="345"/>
        <end position="579"/>
    </location>
</feature>
<dbReference type="InterPro" id="IPR039421">
    <property type="entry name" value="Type_1_exporter"/>
</dbReference>
<dbReference type="PANTHER" id="PTHR43394:SF1">
    <property type="entry name" value="ATP-BINDING CASSETTE SUB-FAMILY B MEMBER 10, MITOCHONDRIAL"/>
    <property type="match status" value="1"/>
</dbReference>
<dbReference type="InterPro" id="IPR003593">
    <property type="entry name" value="AAA+_ATPase"/>
</dbReference>